<dbReference type="EMBL" id="CP027169">
    <property type="protein sequence ID" value="AVK08302.1"/>
    <property type="molecule type" value="Genomic_DNA"/>
</dbReference>
<evidence type="ECO:0000313" key="2">
    <source>
        <dbReference type="Proteomes" id="UP000238390"/>
    </source>
</evidence>
<organism evidence="1 2">
    <name type="scientific">Pseudomonas paraeruginosa</name>
    <dbReference type="NCBI Taxonomy" id="2994495"/>
    <lineage>
        <taxon>Bacteria</taxon>
        <taxon>Pseudomonadati</taxon>
        <taxon>Pseudomonadota</taxon>
        <taxon>Gammaproteobacteria</taxon>
        <taxon>Pseudomonadales</taxon>
        <taxon>Pseudomonadaceae</taxon>
        <taxon>Pseudomonas</taxon>
    </lineage>
</organism>
<dbReference type="AlphaFoldDB" id="A0A2R3J2A2"/>
<name>A0A2R3J2A2_9PSED</name>
<sequence length="37" mass="4095">MDWEVRGERAFISAAERTGRLVQGTPAVSSEKAEVIF</sequence>
<proteinExistence type="predicted"/>
<gene>
    <name evidence="1" type="ORF">CSB93_4453</name>
</gene>
<dbReference type="Proteomes" id="UP000238390">
    <property type="component" value="Chromosome"/>
</dbReference>
<reference evidence="1 2" key="1">
    <citation type="submission" date="2018-02" db="EMBL/GenBank/DDBJ databases">
        <title>FDA/CDC Antimicrobial Resistant Isolate Bank Genome Sequencing.</title>
        <authorList>
            <person name="Benahmed F.H."/>
            <person name="Lutgring J.D."/>
            <person name="Yoo B."/>
            <person name="Machado M."/>
            <person name="Brown A."/>
            <person name="McAllister G."/>
            <person name="Perry A."/>
            <person name="Halpin A.L."/>
            <person name="Vavikolanu K."/>
            <person name="Ott S."/>
            <person name="Zhao X."/>
            <person name="Tallon L.J."/>
            <person name="Sadzewicz L."/>
            <person name="Aluvathingal J."/>
            <person name="Nadendla S."/>
            <person name="Voskania-kordi A."/>
            <person name="Simonyan V."/>
            <person name="Patel J."/>
            <person name="Shawar R.M."/>
        </authorList>
    </citation>
    <scope>NUCLEOTIDE SEQUENCE [LARGE SCALE GENOMIC DNA]</scope>
    <source>
        <strain evidence="1 2">AR_0356</strain>
    </source>
</reference>
<keyword evidence="2" id="KW-1185">Reference proteome</keyword>
<accession>A0A2R3J2A2</accession>
<protein>
    <submittedName>
        <fullName evidence="1">Uncharacterized protein</fullName>
    </submittedName>
</protein>
<evidence type="ECO:0000313" key="1">
    <source>
        <dbReference type="EMBL" id="AVK08302.1"/>
    </source>
</evidence>